<feature type="domain" description="CHK kinase-like" evidence="1">
    <location>
        <begin position="110"/>
        <end position="312"/>
    </location>
</feature>
<dbReference type="PANTHER" id="PTHR11012:SF30">
    <property type="entry name" value="PROTEIN KINASE-LIKE DOMAIN-CONTAINING"/>
    <property type="match status" value="1"/>
</dbReference>
<evidence type="ECO:0000259" key="1">
    <source>
        <dbReference type="SMART" id="SM00587"/>
    </source>
</evidence>
<accession>A0AAJ7DW01</accession>
<proteinExistence type="predicted"/>
<dbReference type="GeneID" id="105362681"/>
<dbReference type="InterPro" id="IPR015897">
    <property type="entry name" value="CHK_kinase-like"/>
</dbReference>
<gene>
    <name evidence="3" type="primary">LOC105362681</name>
</gene>
<dbReference type="KEGG" id="csol:105362681"/>
<dbReference type="SUPFAM" id="SSF56112">
    <property type="entry name" value="Protein kinase-like (PK-like)"/>
    <property type="match status" value="1"/>
</dbReference>
<dbReference type="Gene3D" id="3.90.1200.10">
    <property type="match status" value="1"/>
</dbReference>
<protein>
    <submittedName>
        <fullName evidence="3">Uncharacterized protein LOC105362681</fullName>
    </submittedName>
</protein>
<reference evidence="3" key="1">
    <citation type="submission" date="2025-08" db="UniProtKB">
        <authorList>
            <consortium name="RefSeq"/>
        </authorList>
    </citation>
    <scope>IDENTIFICATION</scope>
</reference>
<dbReference type="Proteomes" id="UP000695007">
    <property type="component" value="Unplaced"/>
</dbReference>
<dbReference type="SMART" id="SM00587">
    <property type="entry name" value="CHK"/>
    <property type="match status" value="1"/>
</dbReference>
<dbReference type="Pfam" id="PF02958">
    <property type="entry name" value="EcKL"/>
    <property type="match status" value="1"/>
</dbReference>
<organism evidence="2 3">
    <name type="scientific">Ceratosolen solmsi marchali</name>
    <dbReference type="NCBI Taxonomy" id="326594"/>
    <lineage>
        <taxon>Eukaryota</taxon>
        <taxon>Metazoa</taxon>
        <taxon>Ecdysozoa</taxon>
        <taxon>Arthropoda</taxon>
        <taxon>Hexapoda</taxon>
        <taxon>Insecta</taxon>
        <taxon>Pterygota</taxon>
        <taxon>Neoptera</taxon>
        <taxon>Endopterygota</taxon>
        <taxon>Hymenoptera</taxon>
        <taxon>Apocrita</taxon>
        <taxon>Proctotrupomorpha</taxon>
        <taxon>Chalcidoidea</taxon>
        <taxon>Agaonidae</taxon>
        <taxon>Agaoninae</taxon>
        <taxon>Ceratosolen</taxon>
    </lineage>
</organism>
<dbReference type="InterPro" id="IPR004119">
    <property type="entry name" value="EcKL"/>
</dbReference>
<dbReference type="AlphaFoldDB" id="A0AAJ7DW01"/>
<evidence type="ECO:0000313" key="3">
    <source>
        <dbReference type="RefSeq" id="XP_011498467.1"/>
    </source>
</evidence>
<dbReference type="PANTHER" id="PTHR11012">
    <property type="entry name" value="PROTEIN KINASE-LIKE DOMAIN-CONTAINING"/>
    <property type="match status" value="1"/>
</dbReference>
<dbReference type="InterPro" id="IPR011009">
    <property type="entry name" value="Kinase-like_dom_sf"/>
</dbReference>
<evidence type="ECO:0000313" key="2">
    <source>
        <dbReference type="Proteomes" id="UP000695007"/>
    </source>
</evidence>
<name>A0AAJ7DW01_9HYME</name>
<sequence>MDIIAHYEPLLKQYEKDDGLVILEAEEEPGTKVGENYMSVVIRTRITGKRGNGSPYRKAFMRKMLPQNSLFAKICNSNELFRNEAYFYEKIIPHLGPFGPDCLLAQPEEIIMEDLGARDFKIYPRRKMLDLEHCLAVVQTLASMHASSLNLKLKSPEKFHELVAPLYEIIARKDDNYSLGILYEGGLKFALLSMESIEERTPEVERATNFLRGYCDKVMDVMTELLTPSTDNGRYWVITHGDTWNNNILFLHDAQGKVAQVKLVDFQVTRHASATFDFIYFVYASARLEVLQNNIDELIDTYEQFFIRDLRKLDAPNHDLEVLARPGWFKDEIRHYGLFGFFGALIVIHAMFAEEDKTMDLVDP</sequence>
<dbReference type="RefSeq" id="XP_011498467.1">
    <property type="nucleotide sequence ID" value="XM_011500165.1"/>
</dbReference>
<keyword evidence="2" id="KW-1185">Reference proteome</keyword>